<dbReference type="InterPro" id="IPR056931">
    <property type="entry name" value="D14-like"/>
</dbReference>
<dbReference type="Pfam" id="PF24608">
    <property type="entry name" value="PDDEXK_15"/>
    <property type="match status" value="1"/>
</dbReference>
<dbReference type="Gene3D" id="3.40.1350.10">
    <property type="match status" value="1"/>
</dbReference>
<protein>
    <recommendedName>
        <fullName evidence="3">Holliday junction resolvase</fullName>
    </recommendedName>
</protein>
<dbReference type="InterPro" id="IPR011856">
    <property type="entry name" value="tRNA_endonuc-like_dom_sf"/>
</dbReference>
<evidence type="ECO:0000313" key="1">
    <source>
        <dbReference type="EMBL" id="MFC6592386.1"/>
    </source>
</evidence>
<gene>
    <name evidence="1" type="ORF">ACFP81_10545</name>
</gene>
<reference evidence="2" key="1">
    <citation type="journal article" date="2019" name="Int. J. Syst. Evol. Microbiol.">
        <title>The Global Catalogue of Microorganisms (GCM) 10K type strain sequencing project: providing services to taxonomists for standard genome sequencing and annotation.</title>
        <authorList>
            <consortium name="The Broad Institute Genomics Platform"/>
            <consortium name="The Broad Institute Genome Sequencing Center for Infectious Disease"/>
            <person name="Wu L."/>
            <person name="Ma J."/>
        </authorList>
    </citation>
    <scope>NUCLEOTIDE SEQUENCE [LARGE SCALE GENOMIC DNA]</scope>
    <source>
        <strain evidence="2">CGMCC 1.15772</strain>
    </source>
</reference>
<proteinExistence type="predicted"/>
<dbReference type="RefSeq" id="WP_380083411.1">
    <property type="nucleotide sequence ID" value="NZ_JBHSWD010000001.1"/>
</dbReference>
<dbReference type="EMBL" id="JBHSWD010000001">
    <property type="protein sequence ID" value="MFC6592386.1"/>
    <property type="molecule type" value="Genomic_DNA"/>
</dbReference>
<organism evidence="1 2">
    <name type="scientific">Deinococcus lacus</name>
    <dbReference type="NCBI Taxonomy" id="392561"/>
    <lineage>
        <taxon>Bacteria</taxon>
        <taxon>Thermotogati</taxon>
        <taxon>Deinococcota</taxon>
        <taxon>Deinococci</taxon>
        <taxon>Deinococcales</taxon>
        <taxon>Deinococcaceae</taxon>
        <taxon>Deinococcus</taxon>
    </lineage>
</organism>
<evidence type="ECO:0008006" key="3">
    <source>
        <dbReference type="Google" id="ProtNLM"/>
    </source>
</evidence>
<sequence>MAKASREKGKRGEREFAKALTAAGFEARRGVQFAGGQDSPDVACQELVELGYHIEVKRYATCQMFSPAMVAAWVAQAQADAGTRTPIIAHRWDRQREWWVCVCPPGRPYHWQPLSMWLLTLRGAP</sequence>
<keyword evidence="2" id="KW-1185">Reference proteome</keyword>
<comment type="caution">
    <text evidence="1">The sequence shown here is derived from an EMBL/GenBank/DDBJ whole genome shotgun (WGS) entry which is preliminary data.</text>
</comment>
<accession>A0ABW1YE47</accession>
<name>A0ABW1YE47_9DEIO</name>
<dbReference type="Proteomes" id="UP001596297">
    <property type="component" value="Unassembled WGS sequence"/>
</dbReference>
<evidence type="ECO:0000313" key="2">
    <source>
        <dbReference type="Proteomes" id="UP001596297"/>
    </source>
</evidence>